<dbReference type="RefSeq" id="WP_114533635.1">
    <property type="nucleotide sequence ID" value="NZ_JADNER010000008.1"/>
</dbReference>
<dbReference type="GO" id="GO:0005507">
    <property type="term" value="F:copper ion binding"/>
    <property type="evidence" value="ECO:0007669"/>
    <property type="project" value="TreeGrafter"/>
</dbReference>
<evidence type="ECO:0000256" key="8">
    <source>
        <dbReference type="ARBA" id="ARBA00047989"/>
    </source>
</evidence>
<dbReference type="InterPro" id="IPR038371">
    <property type="entry name" value="Cu_polyphenol_OxRdtase_sf"/>
</dbReference>
<evidence type="ECO:0000256" key="10">
    <source>
        <dbReference type="ARBA" id="ARBA00049893"/>
    </source>
</evidence>
<evidence type="ECO:0000256" key="9">
    <source>
        <dbReference type="ARBA" id="ARBA00048968"/>
    </source>
</evidence>
<dbReference type="AlphaFoldDB" id="A0A369MIB5"/>
<accession>A0A369MIB5</accession>
<evidence type="ECO:0000256" key="3">
    <source>
        <dbReference type="ARBA" id="ARBA00007353"/>
    </source>
</evidence>
<dbReference type="GO" id="GO:0017061">
    <property type="term" value="F:S-methyl-5-thioadenosine phosphorylase activity"/>
    <property type="evidence" value="ECO:0007669"/>
    <property type="project" value="UniProtKB-EC"/>
</dbReference>
<keyword evidence="4" id="KW-0808">Transferase</keyword>
<keyword evidence="5" id="KW-0479">Metal-binding</keyword>
<comment type="similarity">
    <text evidence="3">Belongs to the purine nucleoside phosphorylase YfiH/LACC1 family.</text>
</comment>
<dbReference type="InterPro" id="IPR003730">
    <property type="entry name" value="Cu_polyphenol_OxRdtase"/>
</dbReference>
<reference evidence="11 12" key="1">
    <citation type="journal article" date="2018" name="Elife">
        <title>Discovery and characterization of a prevalent human gut bacterial enzyme sufficient for the inactivation of a family of plant toxins.</title>
        <authorList>
            <person name="Koppel N."/>
            <person name="Bisanz J.E."/>
            <person name="Pandelia M.E."/>
            <person name="Turnbaugh P.J."/>
            <person name="Balskus E.P."/>
        </authorList>
    </citation>
    <scope>NUCLEOTIDE SEQUENCE [LARGE SCALE GENOMIC DNA]</scope>
    <source>
        <strain evidence="11 12">W1 BHI 6</strain>
    </source>
</reference>
<comment type="catalytic activity">
    <reaction evidence="9">
        <text>adenosine + phosphate = alpha-D-ribose 1-phosphate + adenine</text>
        <dbReference type="Rhea" id="RHEA:27642"/>
        <dbReference type="ChEBI" id="CHEBI:16335"/>
        <dbReference type="ChEBI" id="CHEBI:16708"/>
        <dbReference type="ChEBI" id="CHEBI:43474"/>
        <dbReference type="ChEBI" id="CHEBI:57720"/>
        <dbReference type="EC" id="2.4.2.1"/>
    </reaction>
    <physiologicalReaction direction="left-to-right" evidence="9">
        <dbReference type="Rhea" id="RHEA:27643"/>
    </physiologicalReaction>
</comment>
<comment type="catalytic activity">
    <reaction evidence="1">
        <text>inosine + phosphate = alpha-D-ribose 1-phosphate + hypoxanthine</text>
        <dbReference type="Rhea" id="RHEA:27646"/>
        <dbReference type="ChEBI" id="CHEBI:17368"/>
        <dbReference type="ChEBI" id="CHEBI:17596"/>
        <dbReference type="ChEBI" id="CHEBI:43474"/>
        <dbReference type="ChEBI" id="CHEBI:57720"/>
        <dbReference type="EC" id="2.4.2.1"/>
    </reaction>
    <physiologicalReaction direction="left-to-right" evidence="1">
        <dbReference type="Rhea" id="RHEA:27647"/>
    </physiologicalReaction>
</comment>
<evidence type="ECO:0000256" key="6">
    <source>
        <dbReference type="ARBA" id="ARBA00022801"/>
    </source>
</evidence>
<organism evidence="11 12">
    <name type="scientific">Eggerthella lenta</name>
    <name type="common">Eubacterium lentum</name>
    <dbReference type="NCBI Taxonomy" id="84112"/>
    <lineage>
        <taxon>Bacteria</taxon>
        <taxon>Bacillati</taxon>
        <taxon>Actinomycetota</taxon>
        <taxon>Coriobacteriia</taxon>
        <taxon>Eggerthellales</taxon>
        <taxon>Eggerthellaceae</taxon>
        <taxon>Eggerthella</taxon>
    </lineage>
</organism>
<evidence type="ECO:0000313" key="12">
    <source>
        <dbReference type="Proteomes" id="UP000253970"/>
    </source>
</evidence>
<sequence length="282" mass="29178">MVATGQLPIPQITARRFGARCLPALTDDALYERTGVRVAFTGRAGGVSEGPYSSLNLGNHVGDDPASVERNRALVLEALDASDVPLVVPSQVHGEVVVELDDASPEALGAAREAALAGADALVATVPGIAALLCFADCVPVIVVSPTGRFAVAHAGWRGVENGVAAKAVRALARADAAELGEDAANGYNVYVGPHIHASCFETGADVRKRFEDRFGSSCIPDERHVDLLEALTVGLEEAGIDRARVADAGVCTVCSCDEFFSYRAAGGICGRHGAVAFRKAG</sequence>
<protein>
    <submittedName>
        <fullName evidence="11">Laccase domain-containing protein</fullName>
    </submittedName>
</protein>
<dbReference type="GO" id="GO:0016787">
    <property type="term" value="F:hydrolase activity"/>
    <property type="evidence" value="ECO:0007669"/>
    <property type="project" value="UniProtKB-KW"/>
</dbReference>
<comment type="catalytic activity">
    <reaction evidence="10">
        <text>S-methyl-5'-thioadenosine + phosphate = 5-(methylsulfanyl)-alpha-D-ribose 1-phosphate + adenine</text>
        <dbReference type="Rhea" id="RHEA:11852"/>
        <dbReference type="ChEBI" id="CHEBI:16708"/>
        <dbReference type="ChEBI" id="CHEBI:17509"/>
        <dbReference type="ChEBI" id="CHEBI:43474"/>
        <dbReference type="ChEBI" id="CHEBI:58533"/>
        <dbReference type="EC" id="2.4.2.28"/>
    </reaction>
    <physiologicalReaction direction="left-to-right" evidence="10">
        <dbReference type="Rhea" id="RHEA:11853"/>
    </physiologicalReaction>
</comment>
<gene>
    <name evidence="11" type="ORF">C1875_06640</name>
</gene>
<comment type="catalytic activity">
    <reaction evidence="8">
        <text>adenosine + H2O + H(+) = inosine + NH4(+)</text>
        <dbReference type="Rhea" id="RHEA:24408"/>
        <dbReference type="ChEBI" id="CHEBI:15377"/>
        <dbReference type="ChEBI" id="CHEBI:15378"/>
        <dbReference type="ChEBI" id="CHEBI:16335"/>
        <dbReference type="ChEBI" id="CHEBI:17596"/>
        <dbReference type="ChEBI" id="CHEBI:28938"/>
        <dbReference type="EC" id="3.5.4.4"/>
    </reaction>
    <physiologicalReaction direction="left-to-right" evidence="8">
        <dbReference type="Rhea" id="RHEA:24409"/>
    </physiologicalReaction>
</comment>
<evidence type="ECO:0000256" key="4">
    <source>
        <dbReference type="ARBA" id="ARBA00022679"/>
    </source>
</evidence>
<proteinExistence type="inferred from homology"/>
<dbReference type="EMBL" id="PPTU01000008">
    <property type="protein sequence ID" value="RDB70874.1"/>
    <property type="molecule type" value="Genomic_DNA"/>
</dbReference>
<evidence type="ECO:0000256" key="2">
    <source>
        <dbReference type="ARBA" id="ARBA00003215"/>
    </source>
</evidence>
<dbReference type="Proteomes" id="UP000253970">
    <property type="component" value="Unassembled WGS sequence"/>
</dbReference>
<keyword evidence="7" id="KW-0862">Zinc</keyword>
<keyword evidence="6" id="KW-0378">Hydrolase</keyword>
<dbReference type="Gene3D" id="3.60.140.10">
    <property type="entry name" value="CNF1/YfiH-like putative cysteine hydrolases"/>
    <property type="match status" value="1"/>
</dbReference>
<evidence type="ECO:0000313" key="11">
    <source>
        <dbReference type="EMBL" id="RDB70874.1"/>
    </source>
</evidence>
<dbReference type="PANTHER" id="PTHR30616:SF2">
    <property type="entry name" value="PURINE NUCLEOSIDE PHOSPHORYLASE LACC1"/>
    <property type="match status" value="1"/>
</dbReference>
<dbReference type="PANTHER" id="PTHR30616">
    <property type="entry name" value="UNCHARACTERIZED PROTEIN YFIH"/>
    <property type="match status" value="1"/>
</dbReference>
<dbReference type="InterPro" id="IPR011324">
    <property type="entry name" value="Cytotoxic_necrot_fac-like_cat"/>
</dbReference>
<comment type="caution">
    <text evidence="11">The sequence shown here is derived from an EMBL/GenBank/DDBJ whole genome shotgun (WGS) entry which is preliminary data.</text>
</comment>
<dbReference type="SUPFAM" id="SSF64438">
    <property type="entry name" value="CNF1/YfiH-like putative cysteine hydrolases"/>
    <property type="match status" value="1"/>
</dbReference>
<evidence type="ECO:0000256" key="5">
    <source>
        <dbReference type="ARBA" id="ARBA00022723"/>
    </source>
</evidence>
<dbReference type="CDD" id="cd16833">
    <property type="entry name" value="YfiH"/>
    <property type="match status" value="1"/>
</dbReference>
<evidence type="ECO:0000256" key="1">
    <source>
        <dbReference type="ARBA" id="ARBA00000553"/>
    </source>
</evidence>
<dbReference type="Pfam" id="PF02578">
    <property type="entry name" value="Cu-oxidase_4"/>
    <property type="match status" value="1"/>
</dbReference>
<name>A0A369MIB5_EGGLN</name>
<comment type="function">
    <text evidence="2">Purine nucleoside enzyme that catalyzes the phosphorolysis of adenosine and inosine nucleosides, yielding D-ribose 1-phosphate and the respective free bases, adenine and hypoxanthine. Also catalyzes the phosphorolysis of S-methyl-5'-thioadenosine into adenine and S-methyl-5-thio-alpha-D-ribose 1-phosphate. Also has adenosine deaminase activity.</text>
</comment>
<evidence type="ECO:0000256" key="7">
    <source>
        <dbReference type="ARBA" id="ARBA00022833"/>
    </source>
</evidence>